<dbReference type="Gene3D" id="3.40.190.290">
    <property type="match status" value="1"/>
</dbReference>
<dbReference type="PANTHER" id="PTHR30537:SF72">
    <property type="entry name" value="LYSR FAMILY TRANSCRIPTIONAL REGULATOR"/>
    <property type="match status" value="1"/>
</dbReference>
<dbReference type="EMBL" id="PQGA01000008">
    <property type="protein sequence ID" value="POR50682.1"/>
    <property type="molecule type" value="Genomic_DNA"/>
</dbReference>
<dbReference type="CDD" id="cd08472">
    <property type="entry name" value="PBP2_CrgA_like_3"/>
    <property type="match status" value="1"/>
</dbReference>
<proteinExistence type="inferred from homology"/>
<dbReference type="PANTHER" id="PTHR30537">
    <property type="entry name" value="HTH-TYPE TRANSCRIPTIONAL REGULATOR"/>
    <property type="match status" value="1"/>
</dbReference>
<dbReference type="SUPFAM" id="SSF53850">
    <property type="entry name" value="Periplasmic binding protein-like II"/>
    <property type="match status" value="1"/>
</dbReference>
<organism evidence="6 7">
    <name type="scientific">Paraburkholderia eburnea</name>
    <dbReference type="NCBI Taxonomy" id="1189126"/>
    <lineage>
        <taxon>Bacteria</taxon>
        <taxon>Pseudomonadati</taxon>
        <taxon>Pseudomonadota</taxon>
        <taxon>Betaproteobacteria</taxon>
        <taxon>Burkholderiales</taxon>
        <taxon>Burkholderiaceae</taxon>
        <taxon>Paraburkholderia</taxon>
    </lineage>
</organism>
<keyword evidence="3" id="KW-0238">DNA-binding</keyword>
<dbReference type="OrthoDB" id="9076738at2"/>
<accession>A0A2S4M7I3</accession>
<dbReference type="Pfam" id="PF03466">
    <property type="entry name" value="LysR_substrate"/>
    <property type="match status" value="1"/>
</dbReference>
<evidence type="ECO:0000256" key="4">
    <source>
        <dbReference type="ARBA" id="ARBA00023163"/>
    </source>
</evidence>
<evidence type="ECO:0000256" key="1">
    <source>
        <dbReference type="ARBA" id="ARBA00009437"/>
    </source>
</evidence>
<dbReference type="RefSeq" id="WP_103705364.1">
    <property type="nucleotide sequence ID" value="NZ_PQGA01000008.1"/>
</dbReference>
<dbReference type="InterPro" id="IPR000847">
    <property type="entry name" value="LysR_HTH_N"/>
</dbReference>
<dbReference type="SUPFAM" id="SSF46785">
    <property type="entry name" value="Winged helix' DNA-binding domain"/>
    <property type="match status" value="1"/>
</dbReference>
<dbReference type="InterPro" id="IPR036388">
    <property type="entry name" value="WH-like_DNA-bd_sf"/>
</dbReference>
<evidence type="ECO:0000256" key="2">
    <source>
        <dbReference type="ARBA" id="ARBA00023015"/>
    </source>
</evidence>
<comment type="caution">
    <text evidence="6">The sequence shown here is derived from an EMBL/GenBank/DDBJ whole genome shotgun (WGS) entry which is preliminary data.</text>
</comment>
<evidence type="ECO:0000313" key="6">
    <source>
        <dbReference type="EMBL" id="POR50682.1"/>
    </source>
</evidence>
<dbReference type="GO" id="GO:0006351">
    <property type="term" value="P:DNA-templated transcription"/>
    <property type="evidence" value="ECO:0007669"/>
    <property type="project" value="TreeGrafter"/>
</dbReference>
<dbReference type="GO" id="GO:0003700">
    <property type="term" value="F:DNA-binding transcription factor activity"/>
    <property type="evidence" value="ECO:0007669"/>
    <property type="project" value="InterPro"/>
</dbReference>
<dbReference type="AlphaFoldDB" id="A0A2S4M7I3"/>
<dbReference type="Pfam" id="PF00126">
    <property type="entry name" value="HTH_1"/>
    <property type="match status" value="1"/>
</dbReference>
<dbReference type="InterPro" id="IPR005119">
    <property type="entry name" value="LysR_subst-bd"/>
</dbReference>
<gene>
    <name evidence="6" type="ORF">B0G62_108174</name>
</gene>
<evidence type="ECO:0000313" key="7">
    <source>
        <dbReference type="Proteomes" id="UP000237381"/>
    </source>
</evidence>
<keyword evidence="4" id="KW-0804">Transcription</keyword>
<dbReference type="Proteomes" id="UP000237381">
    <property type="component" value="Unassembled WGS sequence"/>
</dbReference>
<dbReference type="Gene3D" id="1.10.10.10">
    <property type="entry name" value="Winged helix-like DNA-binding domain superfamily/Winged helix DNA-binding domain"/>
    <property type="match status" value="1"/>
</dbReference>
<dbReference type="InterPro" id="IPR058163">
    <property type="entry name" value="LysR-type_TF_proteobact-type"/>
</dbReference>
<keyword evidence="7" id="KW-1185">Reference proteome</keyword>
<dbReference type="PROSITE" id="PS50931">
    <property type="entry name" value="HTH_LYSR"/>
    <property type="match status" value="1"/>
</dbReference>
<dbReference type="GO" id="GO:0043565">
    <property type="term" value="F:sequence-specific DNA binding"/>
    <property type="evidence" value="ECO:0007669"/>
    <property type="project" value="TreeGrafter"/>
</dbReference>
<dbReference type="FunFam" id="3.40.190.290:FF:000001">
    <property type="entry name" value="Transcriptional regulator, LysR family"/>
    <property type="match status" value="1"/>
</dbReference>
<keyword evidence="2" id="KW-0805">Transcription regulation</keyword>
<feature type="domain" description="HTH lysR-type" evidence="5">
    <location>
        <begin position="1"/>
        <end position="59"/>
    </location>
</feature>
<evidence type="ECO:0000256" key="3">
    <source>
        <dbReference type="ARBA" id="ARBA00023125"/>
    </source>
</evidence>
<comment type="similarity">
    <text evidence="1">Belongs to the LysR transcriptional regulatory family.</text>
</comment>
<dbReference type="FunFam" id="1.10.10.10:FF:000001">
    <property type="entry name" value="LysR family transcriptional regulator"/>
    <property type="match status" value="1"/>
</dbReference>
<sequence>MDKFQAMRVFTRVVECNSFSAAADSLQMPRSSVTTCIQQLESWLKVRLLNRTTRRVRATPDGTAYYERCVRILAEVEDSEASFSTLVSPRGKLKVDLPGSLSRLVVVPALHEFHARYPDIDLMLGVSDKPADLVQEGVDCAIRMGHLPDSALVAKRIGASEFVTVASPGYLARYGKPDTLGDLQSHVAVNYFSSRTGRIVEMDFVQQSKPVRVPLHSKLAVNDADAYLQCGLQGLGLIQIPRFLASGHLRAGDLVEVLGRWRPLPLPIWAVYPQSRHLSPQVRVFVEWIEQQFDACYLLRKQATRSPIAAPMTASSAYEGAAAHSQAVMTN</sequence>
<protein>
    <submittedName>
        <fullName evidence="6">LysR family transcriptional regulator for bpeEF and oprC</fullName>
    </submittedName>
</protein>
<reference evidence="6 7" key="1">
    <citation type="submission" date="2018-01" db="EMBL/GenBank/DDBJ databases">
        <title>Genomic Encyclopedia of Type Strains, Phase III (KMG-III): the genomes of soil and plant-associated and newly described type strains.</title>
        <authorList>
            <person name="Whitman W."/>
        </authorList>
    </citation>
    <scope>NUCLEOTIDE SEQUENCE [LARGE SCALE GENOMIC DNA]</scope>
    <source>
        <strain evidence="6 7">JCM 18070</strain>
    </source>
</reference>
<evidence type="ECO:0000259" key="5">
    <source>
        <dbReference type="PROSITE" id="PS50931"/>
    </source>
</evidence>
<name>A0A2S4M7I3_9BURK</name>
<dbReference type="InterPro" id="IPR036390">
    <property type="entry name" value="WH_DNA-bd_sf"/>
</dbReference>